<name>A0A410M8D4_9BACI</name>
<dbReference type="Gene3D" id="2.30.30.40">
    <property type="entry name" value="SH3 Domains"/>
    <property type="match status" value="1"/>
</dbReference>
<dbReference type="PANTHER" id="PTHR22617">
    <property type="entry name" value="CHEMOTAXIS SENSOR HISTIDINE KINASE-RELATED"/>
    <property type="match status" value="1"/>
</dbReference>
<proteinExistence type="predicted"/>
<reference evidence="2 3" key="1">
    <citation type="submission" date="2018-01" db="EMBL/GenBank/DDBJ databases">
        <title>The whole genome sequencing and assembly of Halobacillus litoralis ERB031 strain.</title>
        <authorList>
            <person name="Lee S.-J."/>
            <person name="Park M.-K."/>
            <person name="Kim J.-Y."/>
            <person name="Lee Y.-J."/>
            <person name="Yi H."/>
            <person name="Bahn Y.-S."/>
            <person name="Kim J.F."/>
            <person name="Lee D.-W."/>
        </authorList>
    </citation>
    <scope>NUCLEOTIDE SEQUENCE [LARGE SCALE GENOMIC DNA]</scope>
    <source>
        <strain evidence="2 3">ERB 031</strain>
    </source>
</reference>
<dbReference type="Gene3D" id="2.40.50.180">
    <property type="entry name" value="CheA-289, Domain 4"/>
    <property type="match status" value="1"/>
</dbReference>
<dbReference type="GO" id="GO:0007165">
    <property type="term" value="P:signal transduction"/>
    <property type="evidence" value="ECO:0007669"/>
    <property type="project" value="InterPro"/>
</dbReference>
<dbReference type="InterPro" id="IPR002545">
    <property type="entry name" value="CheW-lke_dom"/>
</dbReference>
<dbReference type="PROSITE" id="PS50851">
    <property type="entry name" value="CHEW"/>
    <property type="match status" value="1"/>
</dbReference>
<evidence type="ECO:0000313" key="3">
    <source>
        <dbReference type="Proteomes" id="UP000287756"/>
    </source>
</evidence>
<dbReference type="EMBL" id="CP026118">
    <property type="protein sequence ID" value="QAS50977.1"/>
    <property type="molecule type" value="Genomic_DNA"/>
</dbReference>
<dbReference type="SUPFAM" id="SSF50341">
    <property type="entry name" value="CheW-like"/>
    <property type="match status" value="1"/>
</dbReference>
<dbReference type="SMART" id="SM00260">
    <property type="entry name" value="CheW"/>
    <property type="match status" value="1"/>
</dbReference>
<dbReference type="InterPro" id="IPR039315">
    <property type="entry name" value="CheW"/>
</dbReference>
<evidence type="ECO:0000313" key="2">
    <source>
        <dbReference type="EMBL" id="QAS50977.1"/>
    </source>
</evidence>
<dbReference type="CDD" id="cd00732">
    <property type="entry name" value="CheW"/>
    <property type="match status" value="1"/>
</dbReference>
<dbReference type="GO" id="GO:0006935">
    <property type="term" value="P:chemotaxis"/>
    <property type="evidence" value="ECO:0007669"/>
    <property type="project" value="InterPro"/>
</dbReference>
<dbReference type="Pfam" id="PF01584">
    <property type="entry name" value="CheW"/>
    <property type="match status" value="1"/>
</dbReference>
<protein>
    <submittedName>
        <fullName evidence="2">Chemotaxis protein CheW</fullName>
    </submittedName>
</protein>
<dbReference type="RefSeq" id="WP_128522741.1">
    <property type="nucleotide sequence ID" value="NZ_CANLVY010000004.1"/>
</dbReference>
<dbReference type="AlphaFoldDB" id="A0A410M8D4"/>
<feature type="domain" description="CheW-like" evidence="1">
    <location>
        <begin position="8"/>
        <end position="148"/>
    </location>
</feature>
<dbReference type="KEGG" id="hli:HLI_01570"/>
<sequence length="156" mass="17522">MSEQDKQMLKVIVFQIKDEEYTIPVEQVGSIERIMPITRVPGTKPFVKGVLNLRGVVTPIIDLRERFEIESTDNTEQTRIITVTIQGLNVGLIVDAANDVLDLDESTIEPPPEVIGTVEAEYIQGVAKLDQRLLILLNLEKVLSKEDVHLLNKVHV</sequence>
<dbReference type="OrthoDB" id="9794382at2"/>
<dbReference type="PANTHER" id="PTHR22617:SF23">
    <property type="entry name" value="CHEMOTAXIS PROTEIN CHEW"/>
    <property type="match status" value="1"/>
</dbReference>
<dbReference type="Proteomes" id="UP000287756">
    <property type="component" value="Chromosome"/>
</dbReference>
<organism evidence="2 3">
    <name type="scientific">Halobacillus litoralis</name>
    <dbReference type="NCBI Taxonomy" id="45668"/>
    <lineage>
        <taxon>Bacteria</taxon>
        <taxon>Bacillati</taxon>
        <taxon>Bacillota</taxon>
        <taxon>Bacilli</taxon>
        <taxon>Bacillales</taxon>
        <taxon>Bacillaceae</taxon>
        <taxon>Halobacillus</taxon>
    </lineage>
</organism>
<evidence type="ECO:0000259" key="1">
    <source>
        <dbReference type="PROSITE" id="PS50851"/>
    </source>
</evidence>
<accession>A0A410M8D4</accession>
<dbReference type="GO" id="GO:0005829">
    <property type="term" value="C:cytosol"/>
    <property type="evidence" value="ECO:0007669"/>
    <property type="project" value="TreeGrafter"/>
</dbReference>
<gene>
    <name evidence="2" type="ORF">HLI_01570</name>
</gene>
<dbReference type="InterPro" id="IPR036061">
    <property type="entry name" value="CheW-like_dom_sf"/>
</dbReference>